<evidence type="ECO:0000313" key="2">
    <source>
        <dbReference type="Proteomes" id="UP001500454"/>
    </source>
</evidence>
<dbReference type="RefSeq" id="WP_345222887.1">
    <property type="nucleotide sequence ID" value="NZ_BAABHA010000002.1"/>
</dbReference>
<evidence type="ECO:0000313" key="1">
    <source>
        <dbReference type="EMBL" id="GAA4378854.1"/>
    </source>
</evidence>
<keyword evidence="2" id="KW-1185">Reference proteome</keyword>
<dbReference type="Proteomes" id="UP001500454">
    <property type="component" value="Unassembled WGS sequence"/>
</dbReference>
<dbReference type="EMBL" id="BAABHA010000002">
    <property type="protein sequence ID" value="GAA4378854.1"/>
    <property type="molecule type" value="Genomic_DNA"/>
</dbReference>
<name>A0ABP8IYG0_9BACT</name>
<gene>
    <name evidence="1" type="ORF">GCM10023186_15770</name>
</gene>
<protein>
    <recommendedName>
        <fullName evidence="3">Roadblock/LAMTOR2 domain-containing protein</fullName>
    </recommendedName>
</protein>
<evidence type="ECO:0008006" key="3">
    <source>
        <dbReference type="Google" id="ProtNLM"/>
    </source>
</evidence>
<proteinExistence type="predicted"/>
<organism evidence="1 2">
    <name type="scientific">Hymenobacter koreensis</name>
    <dbReference type="NCBI Taxonomy" id="1084523"/>
    <lineage>
        <taxon>Bacteria</taxon>
        <taxon>Pseudomonadati</taxon>
        <taxon>Bacteroidota</taxon>
        <taxon>Cytophagia</taxon>
        <taxon>Cytophagales</taxon>
        <taxon>Hymenobacteraceae</taxon>
        <taxon>Hymenobacter</taxon>
    </lineage>
</organism>
<comment type="caution">
    <text evidence="1">The sequence shown here is derived from an EMBL/GenBank/DDBJ whole genome shotgun (WGS) entry which is preliminary data.</text>
</comment>
<sequence length="142" mass="15543">MNIPFLNRLQSMTQLSVPTVNAGTRAKATATVDRIRAELPELLGVAVIDIVSGQALATYTSLPTFNPAKAASFNVEVVRQKQRALAAMSLSGEKIEDILITLREQLHLLRVSENNQHLLYLAVNSQDTNLAIARNVLRAHSN</sequence>
<reference evidence="2" key="1">
    <citation type="journal article" date="2019" name="Int. J. Syst. Evol. Microbiol.">
        <title>The Global Catalogue of Microorganisms (GCM) 10K type strain sequencing project: providing services to taxonomists for standard genome sequencing and annotation.</title>
        <authorList>
            <consortium name="The Broad Institute Genomics Platform"/>
            <consortium name="The Broad Institute Genome Sequencing Center for Infectious Disease"/>
            <person name="Wu L."/>
            <person name="Ma J."/>
        </authorList>
    </citation>
    <scope>NUCLEOTIDE SEQUENCE [LARGE SCALE GENOMIC DNA]</scope>
    <source>
        <strain evidence="2">JCM 17924</strain>
    </source>
</reference>
<accession>A0ABP8IYG0</accession>